<feature type="domain" description="XdhC Rossmann" evidence="2">
    <location>
        <begin position="122"/>
        <end position="268"/>
    </location>
</feature>
<name>A0ABR6RHD0_9BURK</name>
<proteinExistence type="predicted"/>
<protein>
    <submittedName>
        <fullName evidence="3">Xanthine dehydrogenase accessory factor</fullName>
    </submittedName>
</protein>
<evidence type="ECO:0000259" key="1">
    <source>
        <dbReference type="Pfam" id="PF02625"/>
    </source>
</evidence>
<reference evidence="3 4" key="1">
    <citation type="submission" date="2020-08" db="EMBL/GenBank/DDBJ databases">
        <title>Functional genomics of gut bacteria from endangered species of beetles.</title>
        <authorList>
            <person name="Carlos-Shanley C."/>
        </authorList>
    </citation>
    <scope>NUCLEOTIDE SEQUENCE [LARGE SCALE GENOMIC DNA]</scope>
    <source>
        <strain evidence="3 4">S00124</strain>
    </source>
</reference>
<dbReference type="Pfam" id="PF13478">
    <property type="entry name" value="XdhC_C"/>
    <property type="match status" value="1"/>
</dbReference>
<dbReference type="PANTHER" id="PTHR30388">
    <property type="entry name" value="ALDEHYDE OXIDOREDUCTASE MOLYBDENUM COFACTOR ASSEMBLY PROTEIN"/>
    <property type="match status" value="1"/>
</dbReference>
<sequence>MRALQQLLARLSVEPACLVEVEATQGSAPREQGAWMAVFGAGDAPASTGQIGTIGGGHLEWLAAEKARAMLAGSETEAHERYPLGPKLGQCCGGVVHLRFVKVGAADRAALQARLAEKFAPVAIFGAGHVGAALVQVLAPLPLQITWVDSRDAIFPSELSANVVAEHSDPVEAAVADLAAGSSIFILTHNHQQDLFITQACLVRLREQADLGMVGLIGSATKRASFAHRLQERGFSATEFARITCPIGVPGITGKAPEVIAIAVAAQLLQSVSY</sequence>
<dbReference type="NCBIfam" id="TIGR02964">
    <property type="entry name" value="xanthine_xdhC"/>
    <property type="match status" value="1"/>
</dbReference>
<dbReference type="InterPro" id="IPR027051">
    <property type="entry name" value="XdhC_Rossmann_dom"/>
</dbReference>
<dbReference type="InterPro" id="IPR014308">
    <property type="entry name" value="Xanthine_DH_XdhC"/>
</dbReference>
<dbReference type="EMBL" id="JACHKZ010000016">
    <property type="protein sequence ID" value="MBB6578573.1"/>
    <property type="molecule type" value="Genomic_DNA"/>
</dbReference>
<gene>
    <name evidence="3" type="ORF">HNP33_002657</name>
</gene>
<dbReference type="Proteomes" id="UP000562492">
    <property type="component" value="Unassembled WGS sequence"/>
</dbReference>
<dbReference type="Pfam" id="PF02625">
    <property type="entry name" value="XdhC_CoxI"/>
    <property type="match status" value="1"/>
</dbReference>
<organism evidence="3 4">
    <name type="scientific">Comamonas odontotermitis</name>
    <dbReference type="NCBI Taxonomy" id="379895"/>
    <lineage>
        <taxon>Bacteria</taxon>
        <taxon>Pseudomonadati</taxon>
        <taxon>Pseudomonadota</taxon>
        <taxon>Betaproteobacteria</taxon>
        <taxon>Burkholderiales</taxon>
        <taxon>Comamonadaceae</taxon>
        <taxon>Comamonas</taxon>
    </lineage>
</organism>
<dbReference type="InterPro" id="IPR052698">
    <property type="entry name" value="MoCofactor_Util/Proc"/>
</dbReference>
<comment type="caution">
    <text evidence="3">The sequence shown here is derived from an EMBL/GenBank/DDBJ whole genome shotgun (WGS) entry which is preliminary data.</text>
</comment>
<feature type="domain" description="XdhC- CoxI" evidence="1">
    <location>
        <begin position="14"/>
        <end position="82"/>
    </location>
</feature>
<keyword evidence="4" id="KW-1185">Reference proteome</keyword>
<evidence type="ECO:0000313" key="3">
    <source>
        <dbReference type="EMBL" id="MBB6578573.1"/>
    </source>
</evidence>
<evidence type="ECO:0000313" key="4">
    <source>
        <dbReference type="Proteomes" id="UP000562492"/>
    </source>
</evidence>
<dbReference type="PANTHER" id="PTHR30388:SF6">
    <property type="entry name" value="XANTHINE DEHYDROGENASE SUBUNIT A-RELATED"/>
    <property type="match status" value="1"/>
</dbReference>
<dbReference type="Gene3D" id="3.40.50.720">
    <property type="entry name" value="NAD(P)-binding Rossmann-like Domain"/>
    <property type="match status" value="1"/>
</dbReference>
<evidence type="ECO:0000259" key="2">
    <source>
        <dbReference type="Pfam" id="PF13478"/>
    </source>
</evidence>
<dbReference type="InterPro" id="IPR003777">
    <property type="entry name" value="XdhC_CoxI"/>
</dbReference>
<accession>A0ABR6RHD0</accession>
<dbReference type="RefSeq" id="WP_184709213.1">
    <property type="nucleotide sequence ID" value="NZ_JACHKZ010000016.1"/>
</dbReference>